<accession>A0AAV6V7P9</accession>
<gene>
    <name evidence="1" type="ORF">JTE90_016468</name>
</gene>
<dbReference type="AlphaFoldDB" id="A0AAV6V7P9"/>
<keyword evidence="2" id="KW-1185">Reference proteome</keyword>
<comment type="caution">
    <text evidence="1">The sequence shown here is derived from an EMBL/GenBank/DDBJ whole genome shotgun (WGS) entry which is preliminary data.</text>
</comment>
<organism evidence="1 2">
    <name type="scientific">Oedothorax gibbosus</name>
    <dbReference type="NCBI Taxonomy" id="931172"/>
    <lineage>
        <taxon>Eukaryota</taxon>
        <taxon>Metazoa</taxon>
        <taxon>Ecdysozoa</taxon>
        <taxon>Arthropoda</taxon>
        <taxon>Chelicerata</taxon>
        <taxon>Arachnida</taxon>
        <taxon>Araneae</taxon>
        <taxon>Araneomorphae</taxon>
        <taxon>Entelegynae</taxon>
        <taxon>Araneoidea</taxon>
        <taxon>Linyphiidae</taxon>
        <taxon>Erigoninae</taxon>
        <taxon>Oedothorax</taxon>
    </lineage>
</organism>
<evidence type="ECO:0000313" key="1">
    <source>
        <dbReference type="EMBL" id="KAG8191681.1"/>
    </source>
</evidence>
<sequence length="100" mass="11365">MISAQVVSWMEWEIGVGLSSPKFVYCGRDVNFRNRRKVGGCHSNQLPLEIGKWYSLMVVFPASIAGYHINDSMFVIRSALIQHVAILNERDFSCSIKRTT</sequence>
<dbReference type="Proteomes" id="UP000827092">
    <property type="component" value="Unassembled WGS sequence"/>
</dbReference>
<dbReference type="EMBL" id="JAFNEN010000154">
    <property type="protein sequence ID" value="KAG8191681.1"/>
    <property type="molecule type" value="Genomic_DNA"/>
</dbReference>
<name>A0AAV6V7P9_9ARAC</name>
<reference evidence="1 2" key="1">
    <citation type="journal article" date="2022" name="Nat. Ecol. Evol.">
        <title>A masculinizing supergene underlies an exaggerated male reproductive morph in a spider.</title>
        <authorList>
            <person name="Hendrickx F."/>
            <person name="De Corte Z."/>
            <person name="Sonet G."/>
            <person name="Van Belleghem S.M."/>
            <person name="Kostlbacher S."/>
            <person name="Vangestel C."/>
        </authorList>
    </citation>
    <scope>NUCLEOTIDE SEQUENCE [LARGE SCALE GENOMIC DNA]</scope>
    <source>
        <strain evidence="1">W744_W776</strain>
    </source>
</reference>
<evidence type="ECO:0000313" key="2">
    <source>
        <dbReference type="Proteomes" id="UP000827092"/>
    </source>
</evidence>
<proteinExistence type="predicted"/>
<protein>
    <submittedName>
        <fullName evidence="1">Uncharacterized protein</fullName>
    </submittedName>
</protein>